<feature type="binding site" evidence="5">
    <location>
        <position position="183"/>
    </location>
    <ligand>
        <name>S-adenosyl-L-methionine</name>
        <dbReference type="ChEBI" id="CHEBI:59789"/>
    </ligand>
</feature>
<feature type="binding site" evidence="5">
    <location>
        <begin position="183"/>
        <end position="186"/>
    </location>
    <ligand>
        <name>substrate</name>
    </ligand>
</feature>
<dbReference type="InterPro" id="IPR029063">
    <property type="entry name" value="SAM-dependent_MTases_sf"/>
</dbReference>
<feature type="binding site" evidence="5">
    <location>
        <begin position="117"/>
        <end position="121"/>
    </location>
    <ligand>
        <name>S-adenosyl-L-methionine</name>
        <dbReference type="ChEBI" id="CHEBI:59789"/>
    </ligand>
</feature>
<dbReference type="CDD" id="cd02440">
    <property type="entry name" value="AdoMet_MTases"/>
    <property type="match status" value="1"/>
</dbReference>
<evidence type="ECO:0000256" key="1">
    <source>
        <dbReference type="ARBA" id="ARBA00022603"/>
    </source>
</evidence>
<dbReference type="SUPFAM" id="SSF53335">
    <property type="entry name" value="S-adenosyl-L-methionine-dependent methyltransferases"/>
    <property type="match status" value="1"/>
</dbReference>
<dbReference type="InterPro" id="IPR002052">
    <property type="entry name" value="DNA_methylase_N6_adenine_CS"/>
</dbReference>
<sequence length="276" mass="31949">MKVVEWLFYAKNRLFNSLTAQLDVELLICYVLKFSKKELFFNDIQKIKKNDLLILNRLLNRRILGEPIAYIIHKKEFWSLSLFVSSYVLIPRPDTEILVEQILLKISLNVSLVLDLGTGSGAIALAIATECPQCKVIGIDNSLNALSIARYNAIKLNIKNVFFIYSDWFSHIYSMKFHIIVCNPPYLSNNDFINSGKSLFFEPYNALVAGTNGIEYIQYIIENARFHLFTMGWLYIEHCYKQTSIVKKIFEINFFTKISSIKDYSGRSRITYGCLK</sequence>
<protein>
    <recommendedName>
        <fullName evidence="5">Release factor glutamine methyltransferase</fullName>
        <shortName evidence="5">RF MTase</shortName>
        <ecNumber evidence="5">2.1.1.297</ecNumber>
    </recommendedName>
    <alternativeName>
        <fullName evidence="5">N5-glutamine methyltransferase PrmC</fullName>
    </alternativeName>
    <alternativeName>
        <fullName evidence="5">Protein-(glutamine-N5) MTase PrmC</fullName>
    </alternativeName>
    <alternativeName>
        <fullName evidence="5">Protein-glutamine N-methyltransferase PrmC</fullName>
    </alternativeName>
</protein>
<evidence type="ECO:0000313" key="8">
    <source>
        <dbReference type="EMBL" id="VFP83600.1"/>
    </source>
</evidence>
<dbReference type="InterPro" id="IPR019874">
    <property type="entry name" value="RF_methyltr_PrmC"/>
</dbReference>
<dbReference type="HAMAP" id="MF_02126">
    <property type="entry name" value="RF_methyltr_PrmC"/>
    <property type="match status" value="1"/>
</dbReference>
<evidence type="ECO:0000259" key="7">
    <source>
        <dbReference type="Pfam" id="PF17827"/>
    </source>
</evidence>
<dbReference type="OrthoDB" id="9800643at2"/>
<feature type="domain" description="Methyltransferase small" evidence="6">
    <location>
        <begin position="95"/>
        <end position="193"/>
    </location>
</feature>
<accession>A0A451DB71</accession>
<proteinExistence type="inferred from homology"/>
<dbReference type="AlphaFoldDB" id="A0A451DB71"/>
<evidence type="ECO:0000256" key="3">
    <source>
        <dbReference type="ARBA" id="ARBA00022691"/>
    </source>
</evidence>
<dbReference type="GO" id="GO:0032259">
    <property type="term" value="P:methylation"/>
    <property type="evidence" value="ECO:0007669"/>
    <property type="project" value="UniProtKB-KW"/>
</dbReference>
<dbReference type="NCBIfam" id="TIGR03534">
    <property type="entry name" value="RF_mod_PrmC"/>
    <property type="match status" value="1"/>
</dbReference>
<dbReference type="Gene3D" id="1.10.8.10">
    <property type="entry name" value="DNA helicase RuvA subunit, C-terminal domain"/>
    <property type="match status" value="1"/>
</dbReference>
<dbReference type="Gene3D" id="3.40.50.150">
    <property type="entry name" value="Vaccinia Virus protein VP39"/>
    <property type="match status" value="1"/>
</dbReference>
<feature type="binding site" evidence="5">
    <location>
        <position position="140"/>
    </location>
    <ligand>
        <name>S-adenosyl-L-methionine</name>
        <dbReference type="ChEBI" id="CHEBI:59789"/>
    </ligand>
</feature>
<dbReference type="Pfam" id="PF17827">
    <property type="entry name" value="PrmC_N"/>
    <property type="match status" value="1"/>
</dbReference>
<comment type="catalytic activity">
    <reaction evidence="4 5">
        <text>L-glutaminyl-[peptide chain release factor] + S-adenosyl-L-methionine = N(5)-methyl-L-glutaminyl-[peptide chain release factor] + S-adenosyl-L-homocysteine + H(+)</text>
        <dbReference type="Rhea" id="RHEA:42896"/>
        <dbReference type="Rhea" id="RHEA-COMP:10271"/>
        <dbReference type="Rhea" id="RHEA-COMP:10272"/>
        <dbReference type="ChEBI" id="CHEBI:15378"/>
        <dbReference type="ChEBI" id="CHEBI:30011"/>
        <dbReference type="ChEBI" id="CHEBI:57856"/>
        <dbReference type="ChEBI" id="CHEBI:59789"/>
        <dbReference type="ChEBI" id="CHEBI:61891"/>
        <dbReference type="EC" id="2.1.1.297"/>
    </reaction>
</comment>
<dbReference type="InterPro" id="IPR040758">
    <property type="entry name" value="PrmC_N"/>
</dbReference>
<comment type="similarity">
    <text evidence="5">Belongs to the protein N5-glutamine methyltransferase family. PrmC subfamily.</text>
</comment>
<dbReference type="GO" id="GO:0003676">
    <property type="term" value="F:nucleic acid binding"/>
    <property type="evidence" value="ECO:0007669"/>
    <property type="project" value="InterPro"/>
</dbReference>
<dbReference type="Pfam" id="PF05175">
    <property type="entry name" value="MTS"/>
    <property type="match status" value="1"/>
</dbReference>
<evidence type="ECO:0000256" key="5">
    <source>
        <dbReference type="HAMAP-Rule" id="MF_02126"/>
    </source>
</evidence>
<dbReference type="InterPro" id="IPR050320">
    <property type="entry name" value="N5-glutamine_MTase"/>
</dbReference>
<dbReference type="InterPro" id="IPR004556">
    <property type="entry name" value="HemK-like"/>
</dbReference>
<dbReference type="FunFam" id="3.40.50.150:FF:000053">
    <property type="entry name" value="Release factor glutamine methyltransferase"/>
    <property type="match status" value="1"/>
</dbReference>
<dbReference type="RefSeq" id="WP_154061465.1">
    <property type="nucleotide sequence ID" value="NZ_LR217717.1"/>
</dbReference>
<dbReference type="InterPro" id="IPR007848">
    <property type="entry name" value="Small_mtfrase_dom"/>
</dbReference>
<dbReference type="PANTHER" id="PTHR18895">
    <property type="entry name" value="HEMK METHYLTRANSFERASE"/>
    <property type="match status" value="1"/>
</dbReference>
<feature type="domain" description="Release factor glutamine methyltransferase N-terminal" evidence="7">
    <location>
        <begin position="5"/>
        <end position="72"/>
    </location>
</feature>
<gene>
    <name evidence="5 8" type="primary">prmC</name>
    <name evidence="8" type="ORF">BUCILAFE3058_119</name>
</gene>
<dbReference type="EMBL" id="LR217717">
    <property type="protein sequence ID" value="VFP83600.1"/>
    <property type="molecule type" value="Genomic_DNA"/>
</dbReference>
<reference evidence="8 9" key="1">
    <citation type="submission" date="2019-02" db="EMBL/GenBank/DDBJ databases">
        <authorList>
            <person name="Manzano-Marin A."/>
            <person name="Manzano-Marin A."/>
        </authorList>
    </citation>
    <scope>NUCLEOTIDE SEQUENCE [LARGE SCALE GENOMIC DNA]</scope>
    <source>
        <strain evidence="8 9">BuCilaricifoliae</strain>
    </source>
</reference>
<evidence type="ECO:0000256" key="4">
    <source>
        <dbReference type="ARBA" id="ARBA00048391"/>
    </source>
</evidence>
<keyword evidence="1 5" id="KW-0489">Methyltransferase</keyword>
<feature type="binding site" evidence="5">
    <location>
        <position position="168"/>
    </location>
    <ligand>
        <name>S-adenosyl-L-methionine</name>
        <dbReference type="ChEBI" id="CHEBI:59789"/>
    </ligand>
</feature>
<dbReference type="PANTHER" id="PTHR18895:SF74">
    <property type="entry name" value="MTRF1L RELEASE FACTOR GLUTAMINE METHYLTRANSFERASE"/>
    <property type="match status" value="1"/>
</dbReference>
<dbReference type="GO" id="GO:0102559">
    <property type="term" value="F:peptide chain release factor N(5)-glutamine methyltransferase activity"/>
    <property type="evidence" value="ECO:0007669"/>
    <property type="project" value="UniProtKB-EC"/>
</dbReference>
<evidence type="ECO:0000313" key="9">
    <source>
        <dbReference type="Proteomes" id="UP000294349"/>
    </source>
</evidence>
<dbReference type="Proteomes" id="UP000294349">
    <property type="component" value="Chromosome"/>
</dbReference>
<dbReference type="EC" id="2.1.1.297" evidence="5"/>
<evidence type="ECO:0000256" key="2">
    <source>
        <dbReference type="ARBA" id="ARBA00022679"/>
    </source>
</evidence>
<name>A0A451DB71_9GAMM</name>
<keyword evidence="2 5" id="KW-0808">Transferase</keyword>
<dbReference type="NCBIfam" id="TIGR00536">
    <property type="entry name" value="hemK_fam"/>
    <property type="match status" value="1"/>
</dbReference>
<keyword evidence="3 5" id="KW-0949">S-adenosyl-L-methionine</keyword>
<dbReference type="PROSITE" id="PS00092">
    <property type="entry name" value="N6_MTASE"/>
    <property type="match status" value="1"/>
</dbReference>
<comment type="function">
    <text evidence="5">Methylates the class 1 translation termination release factors RF1/PrfA and RF2/PrfB on the glutamine residue of the universally conserved GGQ motif.</text>
</comment>
<organism evidence="8 9">
    <name type="scientific">Buchnera aphidicola</name>
    <name type="common">Cinara laricifoliae</name>
    <dbReference type="NCBI Taxonomy" id="2518977"/>
    <lineage>
        <taxon>Bacteria</taxon>
        <taxon>Pseudomonadati</taxon>
        <taxon>Pseudomonadota</taxon>
        <taxon>Gammaproteobacteria</taxon>
        <taxon>Enterobacterales</taxon>
        <taxon>Erwiniaceae</taxon>
        <taxon>Buchnera</taxon>
    </lineage>
</organism>
<evidence type="ECO:0000259" key="6">
    <source>
        <dbReference type="Pfam" id="PF05175"/>
    </source>
</evidence>